<reference evidence="2" key="2">
    <citation type="submission" date="2020-09" db="EMBL/GenBank/DDBJ databases">
        <authorList>
            <person name="Sun Q."/>
            <person name="Zhou Y."/>
        </authorList>
    </citation>
    <scope>NUCLEOTIDE SEQUENCE</scope>
    <source>
        <strain evidence="2">CGMCC 4.7368</strain>
    </source>
</reference>
<dbReference type="InterPro" id="IPR050834">
    <property type="entry name" value="Glycosyltransf_2"/>
</dbReference>
<name>A0A917Z1B8_9ACTN</name>
<proteinExistence type="predicted"/>
<keyword evidence="3" id="KW-1185">Reference proteome</keyword>
<sequence length="309" mass="34025">MSQSPSPTCPPVSVIVATRDRPALLAQALDAILAQDYPGPIECVVVYDRAEPDPGLARDDEHRRVIVISNDRTPGLAGARNTGALASSGTLLAFCDDDDVWLPGKLRAQADLLAERGAEVAVCGIVVLFDGKETERIADETALTVTELARRRVMEAHPSTVLVTRDAFLHRVGPVDEDIPGSYGEDYDWMLRAAATGPIVAVRKPLVRVLWGSQSFFQRDWRMVVDGLEYLAGKHPVLRADPRAAAKLMGRQAFALAAMGARRDARRLAWRTFRSNWRQPRSYLVFLMCAGLVRPEFLLRTAHSFGRGI</sequence>
<dbReference type="PANTHER" id="PTHR43685:SF2">
    <property type="entry name" value="GLYCOSYLTRANSFERASE 2-LIKE DOMAIN-CONTAINING PROTEIN"/>
    <property type="match status" value="1"/>
</dbReference>
<dbReference type="Gene3D" id="3.90.550.10">
    <property type="entry name" value="Spore Coat Polysaccharide Biosynthesis Protein SpsA, Chain A"/>
    <property type="match status" value="1"/>
</dbReference>
<dbReference type="AlphaFoldDB" id="A0A917Z1B8"/>
<dbReference type="SUPFAM" id="SSF53448">
    <property type="entry name" value="Nucleotide-diphospho-sugar transferases"/>
    <property type="match status" value="1"/>
</dbReference>
<dbReference type="CDD" id="cd00761">
    <property type="entry name" value="Glyco_tranf_GTA_type"/>
    <property type="match status" value="1"/>
</dbReference>
<protein>
    <submittedName>
        <fullName evidence="2">Glycosyl transferase</fullName>
    </submittedName>
</protein>
<dbReference type="GO" id="GO:0016740">
    <property type="term" value="F:transferase activity"/>
    <property type="evidence" value="ECO:0007669"/>
    <property type="project" value="UniProtKB-KW"/>
</dbReference>
<keyword evidence="2" id="KW-0808">Transferase</keyword>
<dbReference type="RefSeq" id="WP_189125002.1">
    <property type="nucleotide sequence ID" value="NZ_BMNH01000008.1"/>
</dbReference>
<dbReference type="Proteomes" id="UP000646523">
    <property type="component" value="Unassembled WGS sequence"/>
</dbReference>
<reference evidence="2" key="1">
    <citation type="journal article" date="2014" name="Int. J. Syst. Evol. Microbiol.">
        <title>Complete genome sequence of Corynebacterium casei LMG S-19264T (=DSM 44701T), isolated from a smear-ripened cheese.</title>
        <authorList>
            <consortium name="US DOE Joint Genome Institute (JGI-PGF)"/>
            <person name="Walter F."/>
            <person name="Albersmeier A."/>
            <person name="Kalinowski J."/>
            <person name="Ruckert C."/>
        </authorList>
    </citation>
    <scope>NUCLEOTIDE SEQUENCE</scope>
    <source>
        <strain evidence="2">CGMCC 4.7368</strain>
    </source>
</reference>
<dbReference type="PANTHER" id="PTHR43685">
    <property type="entry name" value="GLYCOSYLTRANSFERASE"/>
    <property type="match status" value="1"/>
</dbReference>
<dbReference type="InterPro" id="IPR001173">
    <property type="entry name" value="Glyco_trans_2-like"/>
</dbReference>
<comment type="caution">
    <text evidence="2">The sequence shown here is derived from an EMBL/GenBank/DDBJ whole genome shotgun (WGS) entry which is preliminary data.</text>
</comment>
<accession>A0A917Z1B8</accession>
<dbReference type="InterPro" id="IPR029044">
    <property type="entry name" value="Nucleotide-diphossugar_trans"/>
</dbReference>
<evidence type="ECO:0000313" key="2">
    <source>
        <dbReference type="EMBL" id="GGO70246.1"/>
    </source>
</evidence>
<dbReference type="EMBL" id="BMNH01000008">
    <property type="protein sequence ID" value="GGO70246.1"/>
    <property type="molecule type" value="Genomic_DNA"/>
</dbReference>
<evidence type="ECO:0000259" key="1">
    <source>
        <dbReference type="Pfam" id="PF00535"/>
    </source>
</evidence>
<gene>
    <name evidence="2" type="ORF">GCM10012289_33250</name>
</gene>
<evidence type="ECO:0000313" key="3">
    <source>
        <dbReference type="Proteomes" id="UP000646523"/>
    </source>
</evidence>
<organism evidence="2 3">
    <name type="scientific">Nonomuraea cavernae</name>
    <dbReference type="NCBI Taxonomy" id="2045107"/>
    <lineage>
        <taxon>Bacteria</taxon>
        <taxon>Bacillati</taxon>
        <taxon>Actinomycetota</taxon>
        <taxon>Actinomycetes</taxon>
        <taxon>Streptosporangiales</taxon>
        <taxon>Streptosporangiaceae</taxon>
        <taxon>Nonomuraea</taxon>
    </lineage>
</organism>
<feature type="domain" description="Glycosyltransferase 2-like" evidence="1">
    <location>
        <begin position="13"/>
        <end position="140"/>
    </location>
</feature>
<dbReference type="Pfam" id="PF00535">
    <property type="entry name" value="Glycos_transf_2"/>
    <property type="match status" value="1"/>
</dbReference>